<evidence type="ECO:0000256" key="5">
    <source>
        <dbReference type="ARBA" id="ARBA00023065"/>
    </source>
</evidence>
<proteinExistence type="predicted"/>
<evidence type="ECO:0000313" key="11">
    <source>
        <dbReference type="Proteomes" id="UP001500368"/>
    </source>
</evidence>
<accession>A0ABP9FY45</accession>
<keyword evidence="3 8" id="KW-0812">Transmembrane</keyword>
<keyword evidence="11" id="KW-1185">Reference proteome</keyword>
<dbReference type="Gene3D" id="1.20.5.110">
    <property type="match status" value="1"/>
</dbReference>
<feature type="transmembrane region" description="Helical" evidence="8">
    <location>
        <begin position="58"/>
        <end position="80"/>
    </location>
</feature>
<keyword evidence="2" id="KW-0813">Transport</keyword>
<dbReference type="InterPro" id="IPR013099">
    <property type="entry name" value="K_chnl_dom"/>
</dbReference>
<feature type="transmembrane region" description="Helical" evidence="8">
    <location>
        <begin position="27"/>
        <end position="46"/>
    </location>
</feature>
<dbReference type="EMBL" id="BAABLW010000007">
    <property type="protein sequence ID" value="GAA4921149.1"/>
    <property type="molecule type" value="Genomic_DNA"/>
</dbReference>
<keyword evidence="4 8" id="KW-1133">Transmembrane helix</keyword>
<name>A0ABP9FY45_9MICC</name>
<dbReference type="InterPro" id="IPR028325">
    <property type="entry name" value="VG_K_chnl"/>
</dbReference>
<dbReference type="PANTHER" id="PTHR11537">
    <property type="entry name" value="VOLTAGE-GATED POTASSIUM CHANNEL"/>
    <property type="match status" value="1"/>
</dbReference>
<comment type="caution">
    <text evidence="10">The sequence shown here is derived from an EMBL/GenBank/DDBJ whole genome shotgun (WGS) entry which is preliminary data.</text>
</comment>
<reference evidence="11" key="1">
    <citation type="journal article" date="2019" name="Int. J. Syst. Evol. Microbiol.">
        <title>The Global Catalogue of Microorganisms (GCM) 10K type strain sequencing project: providing services to taxonomists for standard genome sequencing and annotation.</title>
        <authorList>
            <consortium name="The Broad Institute Genomics Platform"/>
            <consortium name="The Broad Institute Genome Sequencing Center for Infectious Disease"/>
            <person name="Wu L."/>
            <person name="Ma J."/>
        </authorList>
    </citation>
    <scope>NUCLEOTIDE SEQUENCE [LARGE SCALE GENOMIC DNA]</scope>
    <source>
        <strain evidence="11">JCM 19129</strain>
    </source>
</reference>
<feature type="domain" description="Potassium channel" evidence="9">
    <location>
        <begin position="138"/>
        <end position="214"/>
    </location>
</feature>
<evidence type="ECO:0000256" key="8">
    <source>
        <dbReference type="SAM" id="Phobius"/>
    </source>
</evidence>
<organism evidence="10 11">
    <name type="scientific">Nesterenkonia rhizosphaerae</name>
    <dbReference type="NCBI Taxonomy" id="1348272"/>
    <lineage>
        <taxon>Bacteria</taxon>
        <taxon>Bacillati</taxon>
        <taxon>Actinomycetota</taxon>
        <taxon>Actinomycetes</taxon>
        <taxon>Micrococcales</taxon>
        <taxon>Micrococcaceae</taxon>
        <taxon>Nesterenkonia</taxon>
    </lineage>
</organism>
<evidence type="ECO:0000256" key="7">
    <source>
        <dbReference type="ARBA" id="ARBA00023303"/>
    </source>
</evidence>
<dbReference type="Proteomes" id="UP001500368">
    <property type="component" value="Unassembled WGS sequence"/>
</dbReference>
<keyword evidence="7 10" id="KW-0407">Ion channel</keyword>
<evidence type="ECO:0000256" key="6">
    <source>
        <dbReference type="ARBA" id="ARBA00023136"/>
    </source>
</evidence>
<evidence type="ECO:0000256" key="3">
    <source>
        <dbReference type="ARBA" id="ARBA00022692"/>
    </source>
</evidence>
<protein>
    <submittedName>
        <fullName evidence="10">Potassium channel family protein</fullName>
    </submittedName>
</protein>
<dbReference type="SUPFAM" id="SSF81324">
    <property type="entry name" value="Voltage-gated potassium channels"/>
    <property type="match status" value="1"/>
</dbReference>
<dbReference type="Gene3D" id="1.10.287.70">
    <property type="match status" value="1"/>
</dbReference>
<dbReference type="Pfam" id="PF07885">
    <property type="entry name" value="Ion_trans_2"/>
    <property type="match status" value="1"/>
</dbReference>
<evidence type="ECO:0000259" key="9">
    <source>
        <dbReference type="Pfam" id="PF07885"/>
    </source>
</evidence>
<keyword evidence="5" id="KW-0406">Ion transport</keyword>
<sequence length="239" mass="26368">MRARLEGMGKIFNNQVGFDRWNRGTEWPMAIISLVFLGVYAYVVIGNLRPSDTDWPEVLMNAIWVLFALHYVISLILVPHTGRWFLTHLHELAIVVLPFLRPLRLLRLVTLLSVLQRSAGAALRGKITLYVGFTSGLLVLIAALAILDAEQNHPEANITSFGDATWWAVVTITTVGYGDHYPVTDLGRWIAVGLMIAGLGLIGSVTATLASWFVEKVREAAQEHDSAVVHEQATSQAEG</sequence>
<feature type="transmembrane region" description="Helical" evidence="8">
    <location>
        <begin position="189"/>
        <end position="214"/>
    </location>
</feature>
<evidence type="ECO:0000256" key="4">
    <source>
        <dbReference type="ARBA" id="ARBA00022989"/>
    </source>
</evidence>
<dbReference type="Gene3D" id="1.20.120.350">
    <property type="entry name" value="Voltage-gated potassium channels. Chain C"/>
    <property type="match status" value="1"/>
</dbReference>
<comment type="subcellular location">
    <subcellularLocation>
        <location evidence="1">Membrane</location>
        <topology evidence="1">Multi-pass membrane protein</topology>
    </subcellularLocation>
</comment>
<dbReference type="PANTHER" id="PTHR11537:SF254">
    <property type="entry name" value="POTASSIUM VOLTAGE-GATED CHANNEL PROTEIN SHAB"/>
    <property type="match status" value="1"/>
</dbReference>
<dbReference type="GO" id="GO:0034220">
    <property type="term" value="P:monoatomic ion transmembrane transport"/>
    <property type="evidence" value="ECO:0007669"/>
    <property type="project" value="UniProtKB-KW"/>
</dbReference>
<keyword evidence="6 8" id="KW-0472">Membrane</keyword>
<dbReference type="InterPro" id="IPR027359">
    <property type="entry name" value="Volt_channel_dom_sf"/>
</dbReference>
<dbReference type="PRINTS" id="PR00169">
    <property type="entry name" value="KCHANNEL"/>
</dbReference>
<evidence type="ECO:0000256" key="2">
    <source>
        <dbReference type="ARBA" id="ARBA00022448"/>
    </source>
</evidence>
<feature type="transmembrane region" description="Helical" evidence="8">
    <location>
        <begin position="127"/>
        <end position="147"/>
    </location>
</feature>
<evidence type="ECO:0000313" key="10">
    <source>
        <dbReference type="EMBL" id="GAA4921149.1"/>
    </source>
</evidence>
<evidence type="ECO:0000256" key="1">
    <source>
        <dbReference type="ARBA" id="ARBA00004141"/>
    </source>
</evidence>
<gene>
    <name evidence="10" type="ORF">GCM10025790_16700</name>
</gene>